<reference evidence="1 2" key="1">
    <citation type="submission" date="2022-09" db="EMBL/GenBank/DDBJ databases">
        <authorList>
            <person name="Palmer J.M."/>
        </authorList>
    </citation>
    <scope>NUCLEOTIDE SEQUENCE [LARGE SCALE GENOMIC DNA]</scope>
    <source>
        <strain evidence="1 2">DSM 7382</strain>
    </source>
</reference>
<organism evidence="1 2">
    <name type="scientific">Cerrena zonata</name>
    <dbReference type="NCBI Taxonomy" id="2478898"/>
    <lineage>
        <taxon>Eukaryota</taxon>
        <taxon>Fungi</taxon>
        <taxon>Dikarya</taxon>
        <taxon>Basidiomycota</taxon>
        <taxon>Agaricomycotina</taxon>
        <taxon>Agaricomycetes</taxon>
        <taxon>Polyporales</taxon>
        <taxon>Cerrenaceae</taxon>
        <taxon>Cerrena</taxon>
    </lineage>
</organism>
<proteinExistence type="predicted"/>
<evidence type="ECO:0000313" key="2">
    <source>
        <dbReference type="Proteomes" id="UP001385951"/>
    </source>
</evidence>
<protein>
    <submittedName>
        <fullName evidence="1">Uncharacterized protein</fullName>
    </submittedName>
</protein>
<dbReference type="AlphaFoldDB" id="A0AAW0GYE6"/>
<keyword evidence="2" id="KW-1185">Reference proteome</keyword>
<dbReference type="EMBL" id="JASBNA010000002">
    <property type="protein sequence ID" value="KAK7694945.1"/>
    <property type="molecule type" value="Genomic_DNA"/>
</dbReference>
<comment type="caution">
    <text evidence="1">The sequence shown here is derived from an EMBL/GenBank/DDBJ whole genome shotgun (WGS) entry which is preliminary data.</text>
</comment>
<accession>A0AAW0GYE6</accession>
<name>A0AAW0GYE6_9APHY</name>
<evidence type="ECO:0000313" key="1">
    <source>
        <dbReference type="EMBL" id="KAK7694945.1"/>
    </source>
</evidence>
<sequence>MPGQSHKPPSRLIEEALHIPTREEEEEHAAQERAATKIQRAWRTKKHAELLNTDFLWSDVLMHARFQVGRDAASGQRNSPKDRWKRAVFLLNRLEDGNQMLATTGVENEDAARKHLETQHWLELIDG</sequence>
<dbReference type="Proteomes" id="UP001385951">
    <property type="component" value="Unassembled WGS sequence"/>
</dbReference>
<gene>
    <name evidence="1" type="ORF">QCA50_002133</name>
</gene>